<evidence type="ECO:0000313" key="4">
    <source>
        <dbReference type="Proteomes" id="UP000663870"/>
    </source>
</evidence>
<reference evidence="3" key="1">
    <citation type="submission" date="2021-02" db="EMBL/GenBank/DDBJ databases">
        <authorList>
            <person name="Nowell W R."/>
        </authorList>
    </citation>
    <scope>NUCLEOTIDE SEQUENCE</scope>
</reference>
<evidence type="ECO:0000256" key="1">
    <source>
        <dbReference type="SAM" id="MobiDB-lite"/>
    </source>
</evidence>
<feature type="region of interest" description="Disordered" evidence="1">
    <location>
        <begin position="69"/>
        <end position="102"/>
    </location>
</feature>
<feature type="non-terminal residue" evidence="3">
    <location>
        <position position="102"/>
    </location>
</feature>
<dbReference type="EMBL" id="CAJNOL010006382">
    <property type="protein sequence ID" value="CAF1617306.1"/>
    <property type="molecule type" value="Genomic_DNA"/>
</dbReference>
<proteinExistence type="predicted"/>
<evidence type="ECO:0000313" key="2">
    <source>
        <dbReference type="EMBL" id="CAF1383984.1"/>
    </source>
</evidence>
<sequence length="102" mass="11155">MFGQAPRSNSDFWKMVRANGIEDEEDLPTPFAESNDDLNINQDVNRINLDEDIDGEKITVVNQLSNDAASSSINSQLNSNASSSITVSTPTRHSTIRTIASN</sequence>
<dbReference type="AlphaFoldDB" id="A0A816BXH2"/>
<organism evidence="3 4">
    <name type="scientific">Rotaria sordida</name>
    <dbReference type="NCBI Taxonomy" id="392033"/>
    <lineage>
        <taxon>Eukaryota</taxon>
        <taxon>Metazoa</taxon>
        <taxon>Spiralia</taxon>
        <taxon>Gnathifera</taxon>
        <taxon>Rotifera</taxon>
        <taxon>Eurotatoria</taxon>
        <taxon>Bdelloidea</taxon>
        <taxon>Philodinida</taxon>
        <taxon>Philodinidae</taxon>
        <taxon>Rotaria</taxon>
    </lineage>
</organism>
<name>A0A816BXH2_9BILA</name>
<protein>
    <submittedName>
        <fullName evidence="3">Uncharacterized protein</fullName>
    </submittedName>
</protein>
<dbReference type="Proteomes" id="UP000663854">
    <property type="component" value="Unassembled WGS sequence"/>
</dbReference>
<dbReference type="Proteomes" id="UP000663870">
    <property type="component" value="Unassembled WGS sequence"/>
</dbReference>
<accession>A0A816BXH2</accession>
<keyword evidence="4" id="KW-1185">Reference proteome</keyword>
<comment type="caution">
    <text evidence="3">The sequence shown here is derived from an EMBL/GenBank/DDBJ whole genome shotgun (WGS) entry which is preliminary data.</text>
</comment>
<gene>
    <name evidence="3" type="ORF">JXQ802_LOCUS50147</name>
    <name evidence="2" type="ORF">PYM288_LOCUS34001</name>
</gene>
<evidence type="ECO:0000313" key="3">
    <source>
        <dbReference type="EMBL" id="CAF1617306.1"/>
    </source>
</evidence>
<dbReference type="EMBL" id="CAJNOH010004917">
    <property type="protein sequence ID" value="CAF1383984.1"/>
    <property type="molecule type" value="Genomic_DNA"/>
</dbReference>